<dbReference type="STRING" id="1533.SAMN05443638_10585"/>
<comment type="subcellular location">
    <subcellularLocation>
        <location evidence="5">Secreted</location>
    </subcellularLocation>
    <subcellularLocation>
        <location evidence="5">Bacterial flagellum</location>
    </subcellularLocation>
</comment>
<dbReference type="Pfam" id="PF07195">
    <property type="entry name" value="FliD_C"/>
    <property type="match status" value="1"/>
</dbReference>
<evidence type="ECO:0000313" key="9">
    <source>
        <dbReference type="Proteomes" id="UP000184035"/>
    </source>
</evidence>
<name>A0A1M4ULN3_9CLOT</name>
<feature type="domain" description="Flagellar hook-associated protein 2 C-terminal" evidence="7">
    <location>
        <begin position="231"/>
        <end position="516"/>
    </location>
</feature>
<evidence type="ECO:0000256" key="3">
    <source>
        <dbReference type="ARBA" id="ARBA00023054"/>
    </source>
</evidence>
<dbReference type="EMBL" id="FQVM01000005">
    <property type="protein sequence ID" value="SHE57568.1"/>
    <property type="molecule type" value="Genomic_DNA"/>
</dbReference>
<feature type="domain" description="Flagellar hook-associated protein 2 N-terminal" evidence="6">
    <location>
        <begin position="21"/>
        <end position="121"/>
    </location>
</feature>
<proteinExistence type="inferred from homology"/>
<keyword evidence="8" id="KW-0969">Cilium</keyword>
<dbReference type="PANTHER" id="PTHR30288:SF0">
    <property type="entry name" value="FLAGELLAR HOOK-ASSOCIATED PROTEIN 2"/>
    <property type="match status" value="1"/>
</dbReference>
<evidence type="ECO:0000259" key="7">
    <source>
        <dbReference type="Pfam" id="PF07195"/>
    </source>
</evidence>
<dbReference type="InterPro" id="IPR010809">
    <property type="entry name" value="FliD_C"/>
</dbReference>
<evidence type="ECO:0000259" key="6">
    <source>
        <dbReference type="Pfam" id="PF02465"/>
    </source>
</evidence>
<dbReference type="GO" id="GO:0071973">
    <property type="term" value="P:bacterial-type flagellum-dependent cell motility"/>
    <property type="evidence" value="ECO:0007669"/>
    <property type="project" value="TreeGrafter"/>
</dbReference>
<dbReference type="Proteomes" id="UP000184035">
    <property type="component" value="Unassembled WGS sequence"/>
</dbReference>
<dbReference type="InterPro" id="IPR040026">
    <property type="entry name" value="FliD"/>
</dbReference>
<evidence type="ECO:0000256" key="5">
    <source>
        <dbReference type="RuleBase" id="RU362066"/>
    </source>
</evidence>
<dbReference type="AlphaFoldDB" id="A0A1M4ULN3"/>
<gene>
    <name evidence="8" type="ORF">SAMN05443638_10585</name>
</gene>
<evidence type="ECO:0000256" key="1">
    <source>
        <dbReference type="ARBA" id="ARBA00009764"/>
    </source>
</evidence>
<dbReference type="GO" id="GO:0009421">
    <property type="term" value="C:bacterial-type flagellum filament cap"/>
    <property type="evidence" value="ECO:0007669"/>
    <property type="project" value="InterPro"/>
</dbReference>
<comment type="function">
    <text evidence="5">Required for morphogenesis and for the elongation of the flagellar filament by facilitating polymerization of the flagellin monomers at the tip of growing filament. Forms a capping structure, which prevents flagellin subunits (transported through the central channel of the flagellum) from leaking out without polymerization at the distal end.</text>
</comment>
<keyword evidence="4 5" id="KW-0975">Bacterial flagellum</keyword>
<comment type="subunit">
    <text evidence="2 5">Homopentamer.</text>
</comment>
<dbReference type="GO" id="GO:0005576">
    <property type="term" value="C:extracellular region"/>
    <property type="evidence" value="ECO:0007669"/>
    <property type="project" value="UniProtKB-SubCell"/>
</dbReference>
<dbReference type="InterPro" id="IPR003481">
    <property type="entry name" value="FliD_N"/>
</dbReference>
<evidence type="ECO:0000256" key="2">
    <source>
        <dbReference type="ARBA" id="ARBA00011255"/>
    </source>
</evidence>
<dbReference type="GO" id="GO:0009424">
    <property type="term" value="C:bacterial-type flagellum hook"/>
    <property type="evidence" value="ECO:0007669"/>
    <property type="project" value="UniProtKB-UniRule"/>
</dbReference>
<evidence type="ECO:0000256" key="4">
    <source>
        <dbReference type="ARBA" id="ARBA00023143"/>
    </source>
</evidence>
<organism evidence="8 9">
    <name type="scientific">Clostridium fallax</name>
    <dbReference type="NCBI Taxonomy" id="1533"/>
    <lineage>
        <taxon>Bacteria</taxon>
        <taxon>Bacillati</taxon>
        <taxon>Bacillota</taxon>
        <taxon>Clostridia</taxon>
        <taxon>Eubacteriales</taxon>
        <taxon>Clostridiaceae</taxon>
        <taxon>Clostridium</taxon>
    </lineage>
</organism>
<dbReference type="OrthoDB" id="9776025at2"/>
<keyword evidence="9" id="KW-1185">Reference proteome</keyword>
<keyword evidence="3 5" id="KW-0175">Coiled coil</keyword>
<dbReference type="GO" id="GO:0007155">
    <property type="term" value="P:cell adhesion"/>
    <property type="evidence" value="ECO:0007669"/>
    <property type="project" value="InterPro"/>
</dbReference>
<evidence type="ECO:0000313" key="8">
    <source>
        <dbReference type="EMBL" id="SHE57568.1"/>
    </source>
</evidence>
<reference evidence="8 9" key="1">
    <citation type="submission" date="2016-11" db="EMBL/GenBank/DDBJ databases">
        <authorList>
            <person name="Jaros S."/>
            <person name="Januszkiewicz K."/>
            <person name="Wedrychowicz H."/>
        </authorList>
    </citation>
    <scope>NUCLEOTIDE SEQUENCE [LARGE SCALE GENOMIC DNA]</scope>
    <source>
        <strain evidence="8 9">DSM 2631</strain>
    </source>
</reference>
<sequence>MNINGASNSGGSYNRITGMATGMDTDNMVKQMLSRDRARVDKVKQDEQALKWKQEAYVDITKDLKELNDYFDITNPNGLFKSENYSGFKCNSSDENSVTAKAFGGAAKGKYKVEVNQLATGAKAEITLNSSSISNLSSSTKLKDLGITKTDLTLKIKDKEFNIKIDTSKDIEDLVSKIKYAKNGDTILGNLVDVHFSELTGKLTIETKETGENAKLEITNDIFNGTKLEQGKNAEFKITPPGEKKAYTKTSYKNTLLVDNISFTANEVTTSEVSINVIPDATDQVKKFKGFIDKYNSILDKINDKLSEKKEYKFKPLTEEQKKEMKEDEIKNWEEKAKKGLVKGDMQLSTLMSSIRGAFYKSVEGAGLTLTDIGISTSGNYRDRGKLELDENKFKEALETRGDQVQKLFTAYDKPFQYDKTKSQKENNDMLKSHNEKIGIFTQIKEQLETAIGKDGFLIKKAGYKNTRWITNNDLSKKIQDKAKLIRELEAKIFTKQEQLYKKFAILEKNMNNMNSQSSWLSQQFAQ</sequence>
<protein>
    <recommendedName>
        <fullName evidence="5">Flagellar hook-associated protein 2</fullName>
        <shortName evidence="5">HAP2</shortName>
    </recommendedName>
    <alternativeName>
        <fullName evidence="5">Flagellar cap protein</fullName>
    </alternativeName>
</protein>
<dbReference type="RefSeq" id="WP_083573451.1">
    <property type="nucleotide sequence ID" value="NZ_FQVM01000005.1"/>
</dbReference>
<comment type="similarity">
    <text evidence="1 5">Belongs to the FliD family.</text>
</comment>
<keyword evidence="8" id="KW-0966">Cell projection</keyword>
<keyword evidence="8" id="KW-0282">Flagellum</keyword>
<feature type="coiled-coil region" evidence="5">
    <location>
        <begin position="472"/>
        <end position="517"/>
    </location>
</feature>
<dbReference type="Pfam" id="PF02465">
    <property type="entry name" value="FliD_N"/>
    <property type="match status" value="1"/>
</dbReference>
<keyword evidence="5" id="KW-0964">Secreted</keyword>
<accession>A0A1M4ULN3</accession>
<dbReference type="PANTHER" id="PTHR30288">
    <property type="entry name" value="FLAGELLAR CAP/ASSEMBLY PROTEIN FLID"/>
    <property type="match status" value="1"/>
</dbReference>